<dbReference type="SUPFAM" id="SSF54292">
    <property type="entry name" value="2Fe-2S ferredoxin-like"/>
    <property type="match status" value="1"/>
</dbReference>
<sequence>MFRSLASDTNEPIELCINGQLQRVPAGISVWAAMALSDQTTTRIAPVTEQPRSAYCAMGVCFECLVEIDGMPNRQACLVRVQPGMQINRQQITEQTQAEAPSNGLQQPIAQHSAAQPLGQTQPQVDDLATEI</sequence>
<accession>A0A369W8S8</accession>
<keyword evidence="4" id="KW-1185">Reference proteome</keyword>
<evidence type="ECO:0000313" key="3">
    <source>
        <dbReference type="EMBL" id="RDE18390.1"/>
    </source>
</evidence>
<reference evidence="3 4" key="1">
    <citation type="submission" date="2018-07" db="EMBL/GenBank/DDBJ databases">
        <title>Motiliproteus coralliicola sp. nov., a bacterium isolated from Coral.</title>
        <authorList>
            <person name="Wang G."/>
        </authorList>
    </citation>
    <scope>NUCLEOTIDE SEQUENCE [LARGE SCALE GENOMIC DNA]</scope>
    <source>
        <strain evidence="3 4">C34</strain>
    </source>
</reference>
<gene>
    <name evidence="3" type="ORF">DV711_17205</name>
</gene>
<protein>
    <submittedName>
        <fullName evidence="3">(2Fe-2S)-binding protein</fullName>
    </submittedName>
</protein>
<dbReference type="RefSeq" id="WP_114696966.1">
    <property type="nucleotide sequence ID" value="NZ_QQOH01000005.1"/>
</dbReference>
<proteinExistence type="predicted"/>
<evidence type="ECO:0000256" key="2">
    <source>
        <dbReference type="SAM" id="MobiDB-lite"/>
    </source>
</evidence>
<dbReference type="GO" id="GO:0016491">
    <property type="term" value="F:oxidoreductase activity"/>
    <property type="evidence" value="ECO:0007669"/>
    <property type="project" value="UniProtKB-KW"/>
</dbReference>
<evidence type="ECO:0000256" key="1">
    <source>
        <dbReference type="ARBA" id="ARBA00023002"/>
    </source>
</evidence>
<dbReference type="EMBL" id="QQOH01000005">
    <property type="protein sequence ID" value="RDE18390.1"/>
    <property type="molecule type" value="Genomic_DNA"/>
</dbReference>
<dbReference type="Proteomes" id="UP000253769">
    <property type="component" value="Unassembled WGS sequence"/>
</dbReference>
<dbReference type="GO" id="GO:0051536">
    <property type="term" value="F:iron-sulfur cluster binding"/>
    <property type="evidence" value="ECO:0007669"/>
    <property type="project" value="InterPro"/>
</dbReference>
<feature type="region of interest" description="Disordered" evidence="2">
    <location>
        <begin position="90"/>
        <end position="132"/>
    </location>
</feature>
<name>A0A369W8S8_9GAMM</name>
<dbReference type="Gene3D" id="3.10.20.440">
    <property type="entry name" value="2Fe-2S iron-sulphur cluster binding domain, sarcosine oxidase, alpha subunit, N-terminal domain"/>
    <property type="match status" value="1"/>
</dbReference>
<feature type="compositionally biased region" description="Polar residues" evidence="2">
    <location>
        <begin position="90"/>
        <end position="124"/>
    </location>
</feature>
<evidence type="ECO:0000313" key="4">
    <source>
        <dbReference type="Proteomes" id="UP000253769"/>
    </source>
</evidence>
<dbReference type="Pfam" id="PF13510">
    <property type="entry name" value="Fer2_4"/>
    <property type="match status" value="1"/>
</dbReference>
<dbReference type="OrthoDB" id="573392at2"/>
<comment type="caution">
    <text evidence="3">The sequence shown here is derived from an EMBL/GenBank/DDBJ whole genome shotgun (WGS) entry which is preliminary data.</text>
</comment>
<dbReference type="InterPro" id="IPR042204">
    <property type="entry name" value="2Fe-2S-bd_N"/>
</dbReference>
<organism evidence="3 4">
    <name type="scientific">Motiliproteus coralliicola</name>
    <dbReference type="NCBI Taxonomy" id="2283196"/>
    <lineage>
        <taxon>Bacteria</taxon>
        <taxon>Pseudomonadati</taxon>
        <taxon>Pseudomonadota</taxon>
        <taxon>Gammaproteobacteria</taxon>
        <taxon>Oceanospirillales</taxon>
        <taxon>Oceanospirillaceae</taxon>
        <taxon>Motiliproteus</taxon>
    </lineage>
</organism>
<dbReference type="InterPro" id="IPR036010">
    <property type="entry name" value="2Fe-2S_ferredoxin-like_sf"/>
</dbReference>
<keyword evidence="1" id="KW-0560">Oxidoreductase</keyword>
<dbReference type="AlphaFoldDB" id="A0A369W8S8"/>